<sequence>MVRMGWGADGVEGCTVELLWCDRLVRCGRRDDFQWQQRSGKVSWAFGLDREDRRRRKGAEVFAAKRMISVVAGHGHDEEEREAGCADE</sequence>
<comment type="caution">
    <text evidence="1">The sequence shown here is derived from an EMBL/GenBank/DDBJ whole genome shotgun (WGS) entry which is preliminary data.</text>
</comment>
<protein>
    <recommendedName>
        <fullName evidence="4">MHC class I antigen</fullName>
    </recommendedName>
</protein>
<name>A0AAW1VPV5_RUBAR</name>
<organism evidence="1 3">
    <name type="scientific">Rubus argutus</name>
    <name type="common">Southern blackberry</name>
    <dbReference type="NCBI Taxonomy" id="59490"/>
    <lineage>
        <taxon>Eukaryota</taxon>
        <taxon>Viridiplantae</taxon>
        <taxon>Streptophyta</taxon>
        <taxon>Embryophyta</taxon>
        <taxon>Tracheophyta</taxon>
        <taxon>Spermatophyta</taxon>
        <taxon>Magnoliopsida</taxon>
        <taxon>eudicotyledons</taxon>
        <taxon>Gunneridae</taxon>
        <taxon>Pentapetalae</taxon>
        <taxon>rosids</taxon>
        <taxon>fabids</taxon>
        <taxon>Rosales</taxon>
        <taxon>Rosaceae</taxon>
        <taxon>Rosoideae</taxon>
        <taxon>Rosoideae incertae sedis</taxon>
        <taxon>Rubus</taxon>
    </lineage>
</organism>
<accession>A0AAW1VPV5</accession>
<gene>
    <name evidence="1" type="ORF">M0R45_000255</name>
    <name evidence="2" type="ORF">M0R45_019559</name>
</gene>
<evidence type="ECO:0000313" key="2">
    <source>
        <dbReference type="EMBL" id="KAK9932316.1"/>
    </source>
</evidence>
<keyword evidence="3" id="KW-1185">Reference proteome</keyword>
<dbReference type="EMBL" id="JBEDUW010000143">
    <property type="protein sequence ID" value="KAK9905374.1"/>
    <property type="molecule type" value="Genomic_DNA"/>
</dbReference>
<proteinExistence type="predicted"/>
<evidence type="ECO:0008006" key="4">
    <source>
        <dbReference type="Google" id="ProtNLM"/>
    </source>
</evidence>
<dbReference type="AlphaFoldDB" id="A0AAW1VPV5"/>
<dbReference type="EMBL" id="JBEDUW010000004">
    <property type="protein sequence ID" value="KAK9932316.1"/>
    <property type="molecule type" value="Genomic_DNA"/>
</dbReference>
<evidence type="ECO:0000313" key="1">
    <source>
        <dbReference type="EMBL" id="KAK9905374.1"/>
    </source>
</evidence>
<evidence type="ECO:0000313" key="3">
    <source>
        <dbReference type="Proteomes" id="UP001457282"/>
    </source>
</evidence>
<dbReference type="Proteomes" id="UP001457282">
    <property type="component" value="Unassembled WGS sequence"/>
</dbReference>
<reference evidence="1 3" key="1">
    <citation type="journal article" date="2023" name="G3 (Bethesda)">
        <title>A chromosome-length genome assembly and annotation of blackberry (Rubus argutus, cv. 'Hillquist').</title>
        <authorList>
            <person name="Bruna T."/>
            <person name="Aryal R."/>
            <person name="Dudchenko O."/>
            <person name="Sargent D.J."/>
            <person name="Mead D."/>
            <person name="Buti M."/>
            <person name="Cavallini A."/>
            <person name="Hytonen T."/>
            <person name="Andres J."/>
            <person name="Pham M."/>
            <person name="Weisz D."/>
            <person name="Mascagni F."/>
            <person name="Usai G."/>
            <person name="Natali L."/>
            <person name="Bassil N."/>
            <person name="Fernandez G.E."/>
            <person name="Lomsadze A."/>
            <person name="Armour M."/>
            <person name="Olukolu B."/>
            <person name="Poorten T."/>
            <person name="Britton C."/>
            <person name="Davik J."/>
            <person name="Ashrafi H."/>
            <person name="Aiden E.L."/>
            <person name="Borodovsky M."/>
            <person name="Worthington M."/>
        </authorList>
    </citation>
    <scope>NUCLEOTIDE SEQUENCE [LARGE SCALE GENOMIC DNA]</scope>
    <source>
        <strain evidence="1">PI 553951</strain>
    </source>
</reference>